<reference evidence="2 3" key="1">
    <citation type="submission" date="2016-11" db="EMBL/GenBank/DDBJ databases">
        <authorList>
            <person name="Jaros S."/>
            <person name="Januszkiewicz K."/>
            <person name="Wedrychowicz H."/>
        </authorList>
    </citation>
    <scope>NUCLEOTIDE SEQUENCE [LARGE SCALE GENOMIC DNA]</scope>
    <source>
        <strain evidence="2 3">DSM 17477</strain>
    </source>
</reference>
<keyword evidence="3" id="KW-1185">Reference proteome</keyword>
<dbReference type="RefSeq" id="WP_073049643.1">
    <property type="nucleotide sequence ID" value="NZ_FQZL01000015.1"/>
</dbReference>
<dbReference type="EMBL" id="FQZL01000015">
    <property type="protein sequence ID" value="SHJ29314.1"/>
    <property type="molecule type" value="Genomic_DNA"/>
</dbReference>
<keyword evidence="1" id="KW-1133">Transmembrane helix</keyword>
<keyword evidence="1" id="KW-0472">Membrane</keyword>
<dbReference type="PANTHER" id="PTHR43849:SF2">
    <property type="entry name" value="BLL3936 PROTEIN"/>
    <property type="match status" value="1"/>
</dbReference>
<dbReference type="STRING" id="1121476.SAMN02745751_02214"/>
<feature type="transmembrane region" description="Helical" evidence="1">
    <location>
        <begin position="50"/>
        <end position="72"/>
    </location>
</feature>
<protein>
    <submittedName>
        <fullName evidence="2">Uncharacterized protein</fullName>
    </submittedName>
</protein>
<evidence type="ECO:0000256" key="1">
    <source>
        <dbReference type="SAM" id="Phobius"/>
    </source>
</evidence>
<dbReference type="PANTHER" id="PTHR43849">
    <property type="entry name" value="BLL3936 PROTEIN"/>
    <property type="match status" value="1"/>
</dbReference>
<name>A0A1M6I4J0_9FIRM</name>
<dbReference type="AlphaFoldDB" id="A0A1M6I4J0"/>
<evidence type="ECO:0000313" key="2">
    <source>
        <dbReference type="EMBL" id="SHJ29314.1"/>
    </source>
</evidence>
<accession>A0A1M6I4J0</accession>
<dbReference type="Proteomes" id="UP000184052">
    <property type="component" value="Unassembled WGS sequence"/>
</dbReference>
<keyword evidence="1" id="KW-0812">Transmembrane</keyword>
<sequence>MSLYHLYSSGISMLPQMQHKAIHLSFALALTYFLYPAVAGKKDKIPWYDFVFIGLSIVIGAYITLDYFNIVYRLGDPKTMDIILGGQ</sequence>
<organism evidence="2 3">
    <name type="scientific">Dethiosulfatibacter aminovorans DSM 17477</name>
    <dbReference type="NCBI Taxonomy" id="1121476"/>
    <lineage>
        <taxon>Bacteria</taxon>
        <taxon>Bacillati</taxon>
        <taxon>Bacillota</taxon>
        <taxon>Tissierellia</taxon>
        <taxon>Dethiosulfatibacter</taxon>
    </lineage>
</organism>
<proteinExistence type="predicted"/>
<feature type="transmembrane region" description="Helical" evidence="1">
    <location>
        <begin position="21"/>
        <end position="38"/>
    </location>
</feature>
<evidence type="ECO:0000313" key="3">
    <source>
        <dbReference type="Proteomes" id="UP000184052"/>
    </source>
</evidence>
<gene>
    <name evidence="2" type="ORF">SAMN02745751_02214</name>
</gene>